<dbReference type="EMBL" id="JBBHLL010000331">
    <property type="protein sequence ID" value="KAK7805724.1"/>
    <property type="molecule type" value="Genomic_DNA"/>
</dbReference>
<gene>
    <name evidence="2" type="ORF">U0070_010945</name>
</gene>
<protein>
    <submittedName>
        <fullName evidence="2">Uncharacterized protein</fullName>
    </submittedName>
</protein>
<feature type="compositionally biased region" description="Low complexity" evidence="1">
    <location>
        <begin position="1"/>
        <end position="11"/>
    </location>
</feature>
<feature type="non-terminal residue" evidence="2">
    <location>
        <position position="1"/>
    </location>
</feature>
<evidence type="ECO:0000313" key="3">
    <source>
        <dbReference type="Proteomes" id="UP001488838"/>
    </source>
</evidence>
<reference evidence="2 3" key="1">
    <citation type="journal article" date="2023" name="bioRxiv">
        <title>Conserved and derived expression patterns and positive selection on dental genes reveal complex evolutionary context of ever-growing rodent molars.</title>
        <authorList>
            <person name="Calamari Z.T."/>
            <person name="Song A."/>
            <person name="Cohen E."/>
            <person name="Akter M."/>
            <person name="Roy R.D."/>
            <person name="Hallikas O."/>
            <person name="Christensen M.M."/>
            <person name="Li P."/>
            <person name="Marangoni P."/>
            <person name="Jernvall J."/>
            <person name="Klein O.D."/>
        </authorList>
    </citation>
    <scope>NUCLEOTIDE SEQUENCE [LARGE SCALE GENOMIC DNA]</scope>
    <source>
        <strain evidence="2">V071</strain>
    </source>
</reference>
<feature type="region of interest" description="Disordered" evidence="1">
    <location>
        <begin position="1"/>
        <end position="53"/>
    </location>
</feature>
<name>A0AAW0HUA1_MYOGA</name>
<sequence length="160" mass="16940">PRSCPLPLNPAHAPPPPLRSLSHCPAATVASRSPAPPPLPHPRSGSRLPFSSLPLSVAPDRLAGGVWERGTCEQVSSLDAEKTVPSTDSLMSDCWCFVLCKECGRSSPPLQQHNGGAKEEADHQVDVSDGIRLVPDKAEATAAAPGRCWWSRPLSDPADD</sequence>
<comment type="caution">
    <text evidence="2">The sequence shown here is derived from an EMBL/GenBank/DDBJ whole genome shotgun (WGS) entry which is preliminary data.</text>
</comment>
<evidence type="ECO:0000313" key="2">
    <source>
        <dbReference type="EMBL" id="KAK7805724.1"/>
    </source>
</evidence>
<keyword evidence="3" id="KW-1185">Reference proteome</keyword>
<accession>A0AAW0HUA1</accession>
<dbReference type="Proteomes" id="UP001488838">
    <property type="component" value="Unassembled WGS sequence"/>
</dbReference>
<evidence type="ECO:0000256" key="1">
    <source>
        <dbReference type="SAM" id="MobiDB-lite"/>
    </source>
</evidence>
<feature type="region of interest" description="Disordered" evidence="1">
    <location>
        <begin position="138"/>
        <end position="160"/>
    </location>
</feature>
<dbReference type="AlphaFoldDB" id="A0AAW0HUA1"/>
<proteinExistence type="predicted"/>
<organism evidence="2 3">
    <name type="scientific">Myodes glareolus</name>
    <name type="common">Bank vole</name>
    <name type="synonym">Clethrionomys glareolus</name>
    <dbReference type="NCBI Taxonomy" id="447135"/>
    <lineage>
        <taxon>Eukaryota</taxon>
        <taxon>Metazoa</taxon>
        <taxon>Chordata</taxon>
        <taxon>Craniata</taxon>
        <taxon>Vertebrata</taxon>
        <taxon>Euteleostomi</taxon>
        <taxon>Mammalia</taxon>
        <taxon>Eutheria</taxon>
        <taxon>Euarchontoglires</taxon>
        <taxon>Glires</taxon>
        <taxon>Rodentia</taxon>
        <taxon>Myomorpha</taxon>
        <taxon>Muroidea</taxon>
        <taxon>Cricetidae</taxon>
        <taxon>Arvicolinae</taxon>
        <taxon>Myodes</taxon>
    </lineage>
</organism>